<dbReference type="EMBL" id="JBBHJZ010000004">
    <property type="protein sequence ID" value="MEJ5978869.1"/>
    <property type="molecule type" value="Genomic_DNA"/>
</dbReference>
<protein>
    <recommendedName>
        <fullName evidence="4">High-potential iron-sulfur protein</fullName>
    </recommendedName>
</protein>
<dbReference type="Proteomes" id="UP001361239">
    <property type="component" value="Unassembled WGS sequence"/>
</dbReference>
<dbReference type="RefSeq" id="WP_339588804.1">
    <property type="nucleotide sequence ID" value="NZ_JBBHJZ010000004.1"/>
</dbReference>
<evidence type="ECO:0008006" key="4">
    <source>
        <dbReference type="Google" id="ProtNLM"/>
    </source>
</evidence>
<dbReference type="InterPro" id="IPR006311">
    <property type="entry name" value="TAT_signal"/>
</dbReference>
<proteinExistence type="predicted"/>
<dbReference type="SUPFAM" id="SSF57652">
    <property type="entry name" value="HIPIP (high potential iron protein)"/>
    <property type="match status" value="1"/>
</dbReference>
<reference evidence="2 3" key="1">
    <citation type="submission" date="2024-03" db="EMBL/GenBank/DDBJ databases">
        <authorList>
            <person name="Jo J.-H."/>
        </authorList>
    </citation>
    <scope>NUCLEOTIDE SEQUENCE [LARGE SCALE GENOMIC DNA]</scope>
    <source>
        <strain evidence="2 3">PS1R-30</strain>
    </source>
</reference>
<evidence type="ECO:0000256" key="1">
    <source>
        <dbReference type="SAM" id="SignalP"/>
    </source>
</evidence>
<organism evidence="2 3">
    <name type="scientific">Novosphingobium anseongense</name>
    <dbReference type="NCBI Taxonomy" id="3133436"/>
    <lineage>
        <taxon>Bacteria</taxon>
        <taxon>Pseudomonadati</taxon>
        <taxon>Pseudomonadota</taxon>
        <taxon>Alphaproteobacteria</taxon>
        <taxon>Sphingomonadales</taxon>
        <taxon>Sphingomonadaceae</taxon>
        <taxon>Novosphingobium</taxon>
    </lineage>
</organism>
<comment type="caution">
    <text evidence="2">The sequence shown here is derived from an EMBL/GenBank/DDBJ whole genome shotgun (WGS) entry which is preliminary data.</text>
</comment>
<keyword evidence="1" id="KW-0732">Signal</keyword>
<sequence>MNSNRRRFLGLAATAVPLAALGASSAWAAACYDSATLPLSQKNRRRSIGYMEAAADPARRCAGCAFFTAAEEGCGNCLMLNATVNAGASCGSFAPRGK</sequence>
<evidence type="ECO:0000313" key="2">
    <source>
        <dbReference type="EMBL" id="MEJ5978869.1"/>
    </source>
</evidence>
<dbReference type="PROSITE" id="PS51318">
    <property type="entry name" value="TAT"/>
    <property type="match status" value="1"/>
</dbReference>
<evidence type="ECO:0000313" key="3">
    <source>
        <dbReference type="Proteomes" id="UP001361239"/>
    </source>
</evidence>
<keyword evidence="3" id="KW-1185">Reference proteome</keyword>
<feature type="signal peptide" evidence="1">
    <location>
        <begin position="1"/>
        <end position="28"/>
    </location>
</feature>
<gene>
    <name evidence="2" type="ORF">WG901_19605</name>
</gene>
<dbReference type="InterPro" id="IPR036369">
    <property type="entry name" value="HIPIP_sf"/>
</dbReference>
<accession>A0ABU8S0K0</accession>
<dbReference type="PROSITE" id="PS51257">
    <property type="entry name" value="PROKAR_LIPOPROTEIN"/>
    <property type="match status" value="1"/>
</dbReference>
<feature type="chain" id="PRO_5046237930" description="High-potential iron-sulfur protein" evidence="1">
    <location>
        <begin position="29"/>
        <end position="98"/>
    </location>
</feature>
<name>A0ABU8S0K0_9SPHN</name>
<dbReference type="Gene3D" id="4.10.490.10">
    <property type="entry name" value="High potential iron-sulphur protein"/>
    <property type="match status" value="1"/>
</dbReference>